<dbReference type="RefSeq" id="WP_133585747.1">
    <property type="nucleotide sequence ID" value="NZ_SNYV01000016.1"/>
</dbReference>
<dbReference type="Proteomes" id="UP000295292">
    <property type="component" value="Unassembled WGS sequence"/>
</dbReference>
<feature type="transmembrane region" description="Helical" evidence="1">
    <location>
        <begin position="262"/>
        <end position="289"/>
    </location>
</feature>
<keyword evidence="3" id="KW-1185">Reference proteome</keyword>
<organism evidence="2 3">
    <name type="scientific">Sphingobacterium yanglingense</name>
    <dbReference type="NCBI Taxonomy" id="1437280"/>
    <lineage>
        <taxon>Bacteria</taxon>
        <taxon>Pseudomonadati</taxon>
        <taxon>Bacteroidota</taxon>
        <taxon>Sphingobacteriia</taxon>
        <taxon>Sphingobacteriales</taxon>
        <taxon>Sphingobacteriaceae</taxon>
        <taxon>Sphingobacterium</taxon>
    </lineage>
</organism>
<keyword evidence="1" id="KW-1133">Transmembrane helix</keyword>
<dbReference type="SUPFAM" id="SSF52218">
    <property type="entry name" value="Flavoproteins"/>
    <property type="match status" value="1"/>
</dbReference>
<dbReference type="AlphaFoldDB" id="A0A4R6WDH2"/>
<evidence type="ECO:0000313" key="3">
    <source>
        <dbReference type="Proteomes" id="UP000295292"/>
    </source>
</evidence>
<proteinExistence type="predicted"/>
<dbReference type="EMBL" id="SNYV01000016">
    <property type="protein sequence ID" value="TDQ75863.1"/>
    <property type="molecule type" value="Genomic_DNA"/>
</dbReference>
<keyword evidence="1" id="KW-0472">Membrane</keyword>
<dbReference type="Gene3D" id="3.40.50.360">
    <property type="match status" value="1"/>
</dbReference>
<reference evidence="2 3" key="1">
    <citation type="submission" date="2019-03" db="EMBL/GenBank/DDBJ databases">
        <title>Genomic Encyclopedia of Archaeal and Bacterial Type Strains, Phase II (KMG-II): from individual species to whole genera.</title>
        <authorList>
            <person name="Goeker M."/>
        </authorList>
    </citation>
    <scope>NUCLEOTIDE SEQUENCE [LARGE SCALE GENOMIC DNA]</scope>
    <source>
        <strain evidence="2 3">DSM 28353</strain>
    </source>
</reference>
<name>A0A4R6WDH2_9SPHI</name>
<keyword evidence="1" id="KW-0812">Transmembrane</keyword>
<dbReference type="InterPro" id="IPR029039">
    <property type="entry name" value="Flavoprotein-like_sf"/>
</dbReference>
<gene>
    <name evidence="2" type="ORF">CLV99_3557</name>
</gene>
<dbReference type="OrthoDB" id="4547866at2"/>
<accession>A0A4R6WDH2</accession>
<evidence type="ECO:0000256" key="1">
    <source>
        <dbReference type="SAM" id="Phobius"/>
    </source>
</evidence>
<sequence length="301" mass="34707">MKNVLVIYYSQSGQLEDIAKSIAQPLLDNEEVHVDFYEIRTVHSFPFPWRSDVFFNVFPETFQQIPEEIHPPATAVLEQKYDLVLFHYQVWYLTPSIPINSFLKSLYAKRILADTPVVTISGSRNMWAKAQDKVKALLLQNGAQLVGNIALTDRHHNMISVVTIVDWLFSGVKRKAYGIFPMPGVAEGEIKGAGKYGETILSHLQHSNFEGMQSHLLAQGAVDYRFFLVSMDKKANRMFHIWSTLILKNPKKRKLLVNCFKYYVIFAIYFLSPIVFLIELVLFPILYFAKIKKEKVHYQGI</sequence>
<comment type="caution">
    <text evidence="2">The sequence shown here is derived from an EMBL/GenBank/DDBJ whole genome shotgun (WGS) entry which is preliminary data.</text>
</comment>
<evidence type="ECO:0000313" key="2">
    <source>
        <dbReference type="EMBL" id="TDQ75863.1"/>
    </source>
</evidence>
<protein>
    <submittedName>
        <fullName evidence="2">Uncharacterized protein</fullName>
    </submittedName>
</protein>